<evidence type="ECO:0000313" key="3">
    <source>
        <dbReference type="EMBL" id="TBU22391.1"/>
    </source>
</evidence>
<accession>A0A4Q9M9L1</accession>
<evidence type="ECO:0000256" key="1">
    <source>
        <dbReference type="SAM" id="Phobius"/>
    </source>
</evidence>
<dbReference type="AlphaFoldDB" id="A0A4Q9M9L1"/>
<organism evidence="3">
    <name type="scientific">Dichomitus squalens</name>
    <dbReference type="NCBI Taxonomy" id="114155"/>
    <lineage>
        <taxon>Eukaryota</taxon>
        <taxon>Fungi</taxon>
        <taxon>Dikarya</taxon>
        <taxon>Basidiomycota</taxon>
        <taxon>Agaricomycotina</taxon>
        <taxon>Agaricomycetes</taxon>
        <taxon>Polyporales</taxon>
        <taxon>Polyporaceae</taxon>
        <taxon>Dichomitus</taxon>
    </lineage>
</organism>
<feature type="transmembrane region" description="Helical" evidence="1">
    <location>
        <begin position="214"/>
        <end position="239"/>
    </location>
</feature>
<gene>
    <name evidence="3" type="ORF">BD311DRAFT_770467</name>
</gene>
<feature type="domain" description="DUF6533" evidence="2">
    <location>
        <begin position="22"/>
        <end position="66"/>
    </location>
</feature>
<proteinExistence type="predicted"/>
<feature type="transmembrane region" description="Helical" evidence="1">
    <location>
        <begin position="50"/>
        <end position="70"/>
    </location>
</feature>
<reference evidence="3" key="1">
    <citation type="submission" date="2019-01" db="EMBL/GenBank/DDBJ databases">
        <title>Draft genome sequences of three monokaryotic isolates of the white-rot basidiomycete fungus Dichomitus squalens.</title>
        <authorList>
            <consortium name="DOE Joint Genome Institute"/>
            <person name="Lopez S.C."/>
            <person name="Andreopoulos B."/>
            <person name="Pangilinan J."/>
            <person name="Lipzen A."/>
            <person name="Riley R."/>
            <person name="Ahrendt S."/>
            <person name="Ng V."/>
            <person name="Barry K."/>
            <person name="Daum C."/>
            <person name="Grigoriev I.V."/>
            <person name="Hilden K.S."/>
            <person name="Makela M.R."/>
            <person name="de Vries R.P."/>
        </authorList>
    </citation>
    <scope>NUCLEOTIDE SEQUENCE [LARGE SCALE GENOMIC DNA]</scope>
    <source>
        <strain evidence="3">OM18370.1</strain>
    </source>
</reference>
<feature type="transmembrane region" description="Helical" evidence="1">
    <location>
        <begin position="117"/>
        <end position="139"/>
    </location>
</feature>
<dbReference type="Proteomes" id="UP000292957">
    <property type="component" value="Unassembled WGS sequence"/>
</dbReference>
<keyword evidence="1" id="KW-0472">Membrane</keyword>
<evidence type="ECO:0000259" key="2">
    <source>
        <dbReference type="Pfam" id="PF20151"/>
    </source>
</evidence>
<feature type="transmembrane region" description="Helical" evidence="1">
    <location>
        <begin position="245"/>
        <end position="262"/>
    </location>
</feature>
<dbReference type="EMBL" id="ML143544">
    <property type="protein sequence ID" value="TBU22391.1"/>
    <property type="molecule type" value="Genomic_DNA"/>
</dbReference>
<name>A0A4Q9M9L1_9APHY</name>
<feature type="transmembrane region" description="Helical" evidence="1">
    <location>
        <begin position="173"/>
        <end position="193"/>
    </location>
</feature>
<dbReference type="InterPro" id="IPR045340">
    <property type="entry name" value="DUF6533"/>
</dbReference>
<dbReference type="OrthoDB" id="2745993at2759"/>
<dbReference type="Pfam" id="PF20151">
    <property type="entry name" value="DUF6533"/>
    <property type="match status" value="1"/>
</dbReference>
<keyword evidence="1" id="KW-1133">Transmembrane helix</keyword>
<protein>
    <recommendedName>
        <fullName evidence="2">DUF6533 domain-containing protein</fullName>
    </recommendedName>
</protein>
<sequence>MATSNSGQLALQYSQILIDNRCFFAGIVVFLYDTMITTGEEIRCFWGRKLTAAAVLFWMNKYMTMIFLVWDLASYFNISNASCAASAKGTYAVNYSIYLVWAAFTAMRIYALRKNMLLSVIAFALSVVPFGVNLVTFRFGLTGEDIDPFGCTEIAGVPVNLSKTLTIVSRSSLIAADCLAIGATWLTLVRLRVIGHIGLLQGSLASILLLDGTIYFLLLGIINCLHIAFTLLSLDIVLLQSTSGLVTFTTPISAVILSRFLLRLQSASLRGTGSMPPSQVSSPDNRSIVFERVVSSLGASIAVEDYLGQDDGLGGDDIVDMH</sequence>
<feature type="transmembrane region" description="Helical" evidence="1">
    <location>
        <begin position="90"/>
        <end position="110"/>
    </location>
</feature>
<keyword evidence="1" id="KW-0812">Transmembrane</keyword>